<reference evidence="6" key="1">
    <citation type="submission" date="2025-08" db="UniProtKB">
        <authorList>
            <consortium name="RefSeq"/>
        </authorList>
    </citation>
    <scope>IDENTIFICATION</scope>
</reference>
<feature type="compositionally biased region" description="Polar residues" evidence="3">
    <location>
        <begin position="622"/>
        <end position="633"/>
    </location>
</feature>
<dbReference type="Pfam" id="PF00439">
    <property type="entry name" value="Bromodomain"/>
    <property type="match status" value="1"/>
</dbReference>
<feature type="region of interest" description="Disordered" evidence="3">
    <location>
        <begin position="201"/>
        <end position="224"/>
    </location>
</feature>
<evidence type="ECO:0000313" key="5">
    <source>
        <dbReference type="Proteomes" id="UP001652625"/>
    </source>
</evidence>
<feature type="compositionally biased region" description="Low complexity" evidence="3">
    <location>
        <begin position="361"/>
        <end position="370"/>
    </location>
</feature>
<dbReference type="InterPro" id="IPR037966">
    <property type="entry name" value="Brd8_Bromo_dom"/>
</dbReference>
<dbReference type="CDD" id="cd05507">
    <property type="entry name" value="Bromo_brd8_like"/>
    <property type="match status" value="1"/>
</dbReference>
<dbReference type="Proteomes" id="UP001652625">
    <property type="component" value="Chromosome 05"/>
</dbReference>
<evidence type="ECO:0000259" key="4">
    <source>
        <dbReference type="PROSITE" id="PS50014"/>
    </source>
</evidence>
<sequence length="852" mass="95576">MDNLKNYVYEDDWEIKEKFALACCVSRNGDQNWASVSRTMKTIAEACGDNYRPSEWYATKNFASKYYELLNTSSISKRKIRGVSSDSSNIETPTEQVQRKLTFARLEELDKLIKGEKERYSKLKRDIGKIQSGKLDSKLPDILKALKSGKPIETLILDEPSEHAKLPVSSQAITVAAQSMPSRPQRAPKETEKFKKYIEQRQKHNAKYQNHSSSGSGSTTPTVETTENVFNSSVSEVILIKQVTAHEESVTIPIEEKQVIESKVNTHIQKSDLEEKLAPKLSSKPIKKVDQKGSLLTSLLATSATEIKAQVNKMSDVLKEQTKAVPNIPKESYEAYKQVQNASSIALQQSAPMLSKLLENNNPINLSSPPLKKKRKNVSPKKELISELLTSATSHHADDTNPSSHHTDNTNCSSLNADDNSKISTEEIQQDLNKNEEILLTPISATKDASSDLKVEHIQESTNVEITESVSNVELTLNQEQSVILTKEEDLIPNENSISDKDNSNESLMKIVGVEDLKKETSNEVIGEMELCEGDKKVADVFTSKTQEQESLLVPGNVVNNIDEIECKIAQPDPKKAFAEASPIKDIIQSTKEITELSPKIKLTDNEPCSGAMDNMEPSFSPMESQSPKNSDSPKFKRKPKGRPVRSKRKKNVVSRTLKIDFISELESEVSELDSSIELKEHDFLEEKKIRTPLTPCSSSPASPALSVGSNCDNESAQQQRAWRKSIMLVWKAAASHKYANVFLHPVTDDEAPGYSSIIYKPMDLSTIKKNIESGIIQTTTEFQRDVMLMFQNALMYNRKEHDVYRMAREMRNDVLEQIQSFISTQLMVQNTERDSKALRMKGESQKVKTLQ</sequence>
<gene>
    <name evidence="6" type="primary">LOC136071850</name>
</gene>
<evidence type="ECO:0000256" key="2">
    <source>
        <dbReference type="PROSITE-ProRule" id="PRU00035"/>
    </source>
</evidence>
<proteinExistence type="predicted"/>
<dbReference type="PRINTS" id="PR00503">
    <property type="entry name" value="BROMODOMAIN"/>
</dbReference>
<dbReference type="InterPro" id="IPR036427">
    <property type="entry name" value="Bromodomain-like_sf"/>
</dbReference>
<keyword evidence="5" id="KW-1185">Reference proteome</keyword>
<accession>A0ABM4BW28</accession>
<feature type="domain" description="Bromo" evidence="4">
    <location>
        <begin position="735"/>
        <end position="805"/>
    </location>
</feature>
<feature type="compositionally biased region" description="Low complexity" evidence="3">
    <location>
        <begin position="212"/>
        <end position="224"/>
    </location>
</feature>
<name>A0ABM4BW28_HYDVU</name>
<feature type="region of interest" description="Disordered" evidence="3">
    <location>
        <begin position="394"/>
        <end position="421"/>
    </location>
</feature>
<protein>
    <submittedName>
        <fullName evidence="6">Bromodomain-containing protein 8-like</fullName>
    </submittedName>
</protein>
<dbReference type="Gene3D" id="1.20.920.10">
    <property type="entry name" value="Bromodomain-like"/>
    <property type="match status" value="1"/>
</dbReference>
<dbReference type="SMART" id="SM00297">
    <property type="entry name" value="BROMO"/>
    <property type="match status" value="1"/>
</dbReference>
<dbReference type="GeneID" id="136071850"/>
<feature type="compositionally biased region" description="Basic residues" evidence="3">
    <location>
        <begin position="636"/>
        <end position="652"/>
    </location>
</feature>
<evidence type="ECO:0000256" key="1">
    <source>
        <dbReference type="ARBA" id="ARBA00023117"/>
    </source>
</evidence>
<dbReference type="PROSITE" id="PS50014">
    <property type="entry name" value="BROMODOMAIN_2"/>
    <property type="match status" value="1"/>
</dbReference>
<dbReference type="SUPFAM" id="SSF47370">
    <property type="entry name" value="Bromodomain"/>
    <property type="match status" value="1"/>
</dbReference>
<dbReference type="PANTHER" id="PTHR15398">
    <property type="entry name" value="BROMODOMAIN-CONTAINING PROTEIN 8"/>
    <property type="match status" value="1"/>
</dbReference>
<dbReference type="RefSeq" id="XP_065653412.1">
    <property type="nucleotide sequence ID" value="XM_065797340.1"/>
</dbReference>
<feature type="region of interest" description="Disordered" evidence="3">
    <location>
        <begin position="603"/>
        <end position="652"/>
    </location>
</feature>
<evidence type="ECO:0000313" key="6">
    <source>
        <dbReference type="RefSeq" id="XP_065653412.1"/>
    </source>
</evidence>
<feature type="region of interest" description="Disordered" evidence="3">
    <location>
        <begin position="361"/>
        <end position="380"/>
    </location>
</feature>
<organism evidence="5 6">
    <name type="scientific">Hydra vulgaris</name>
    <name type="common">Hydra</name>
    <name type="synonym">Hydra attenuata</name>
    <dbReference type="NCBI Taxonomy" id="6087"/>
    <lineage>
        <taxon>Eukaryota</taxon>
        <taxon>Metazoa</taxon>
        <taxon>Cnidaria</taxon>
        <taxon>Hydrozoa</taxon>
        <taxon>Hydroidolina</taxon>
        <taxon>Anthoathecata</taxon>
        <taxon>Aplanulata</taxon>
        <taxon>Hydridae</taxon>
        <taxon>Hydra</taxon>
    </lineage>
</organism>
<dbReference type="PANTHER" id="PTHR15398:SF4">
    <property type="entry name" value="BROMODOMAIN-CONTAINING PROTEIN 8 ISOFORM X1"/>
    <property type="match status" value="1"/>
</dbReference>
<keyword evidence="1 2" id="KW-0103">Bromodomain</keyword>
<dbReference type="InterPro" id="IPR001487">
    <property type="entry name" value="Bromodomain"/>
</dbReference>
<feature type="compositionally biased region" description="Polar residues" evidence="3">
    <location>
        <begin position="394"/>
        <end position="418"/>
    </location>
</feature>
<evidence type="ECO:0000256" key="3">
    <source>
        <dbReference type="SAM" id="MobiDB-lite"/>
    </source>
</evidence>